<name>K3W8S0_GLOUD</name>
<dbReference type="EnsemblProtists" id="PYU1_T001361">
    <property type="protein sequence ID" value="PYU1_T001361"/>
    <property type="gene ID" value="PYU1_G001361"/>
</dbReference>
<evidence type="ECO:0000313" key="4">
    <source>
        <dbReference type="EnsemblProtists" id="PYU1_T001361"/>
    </source>
</evidence>
<keyword evidence="5" id="KW-1185">Reference proteome</keyword>
<dbReference type="PANTHER" id="PTHR43544:SF7">
    <property type="entry name" value="NADB-LER2"/>
    <property type="match status" value="1"/>
</dbReference>
<dbReference type="InterPro" id="IPR051468">
    <property type="entry name" value="Fungal_SecMetab_SDRs"/>
</dbReference>
<dbReference type="CDD" id="cd05325">
    <property type="entry name" value="carb_red_sniffer_like_SDR_c"/>
    <property type="match status" value="1"/>
</dbReference>
<comment type="similarity">
    <text evidence="3">Belongs to the short-chain dehydrogenases/reductases (SDR) family.</text>
</comment>
<dbReference type="HOGENOM" id="CLU_010194_9_1_1"/>
<dbReference type="PANTHER" id="PTHR43544">
    <property type="entry name" value="SHORT-CHAIN DEHYDROGENASE/REDUCTASE"/>
    <property type="match status" value="1"/>
</dbReference>
<dbReference type="Pfam" id="PF00106">
    <property type="entry name" value="adh_short"/>
    <property type="match status" value="1"/>
</dbReference>
<reference evidence="4" key="3">
    <citation type="submission" date="2015-02" db="UniProtKB">
        <authorList>
            <consortium name="EnsemblProtists"/>
        </authorList>
    </citation>
    <scope>IDENTIFICATION</scope>
    <source>
        <strain evidence="4">DAOM BR144</strain>
    </source>
</reference>
<keyword evidence="2" id="KW-0560">Oxidoreductase</keyword>
<proteinExistence type="inferred from homology"/>
<dbReference type="GO" id="GO:0005737">
    <property type="term" value="C:cytoplasm"/>
    <property type="evidence" value="ECO:0007669"/>
    <property type="project" value="TreeGrafter"/>
</dbReference>
<dbReference type="OMA" id="FWASIEQ"/>
<dbReference type="AlphaFoldDB" id="K3W8S0"/>
<dbReference type="SUPFAM" id="SSF51735">
    <property type="entry name" value="NAD(P)-binding Rossmann-fold domains"/>
    <property type="match status" value="1"/>
</dbReference>
<dbReference type="EMBL" id="GL376626">
    <property type="status" value="NOT_ANNOTATED_CDS"/>
    <property type="molecule type" value="Genomic_DNA"/>
</dbReference>
<dbReference type="VEuPathDB" id="FungiDB:PYU1_G001361"/>
<reference evidence="5" key="2">
    <citation type="submission" date="2010-04" db="EMBL/GenBank/DDBJ databases">
        <authorList>
            <person name="Buell R."/>
            <person name="Hamilton J."/>
            <person name="Hostetler J."/>
        </authorList>
    </citation>
    <scope>NUCLEOTIDE SEQUENCE [LARGE SCALE GENOMIC DNA]</scope>
    <source>
        <strain evidence="5">DAOM:BR144</strain>
    </source>
</reference>
<dbReference type="eggNOG" id="KOG1611">
    <property type="taxonomic scope" value="Eukaryota"/>
</dbReference>
<organism evidence="4 5">
    <name type="scientific">Globisporangium ultimum (strain ATCC 200006 / CBS 805.95 / DAOM BR144)</name>
    <name type="common">Pythium ultimum</name>
    <dbReference type="NCBI Taxonomy" id="431595"/>
    <lineage>
        <taxon>Eukaryota</taxon>
        <taxon>Sar</taxon>
        <taxon>Stramenopiles</taxon>
        <taxon>Oomycota</taxon>
        <taxon>Peronosporomycetes</taxon>
        <taxon>Pythiales</taxon>
        <taxon>Pythiaceae</taxon>
        <taxon>Globisporangium</taxon>
    </lineage>
</organism>
<accession>K3W8S0</accession>
<dbReference type="Gene3D" id="3.40.50.720">
    <property type="entry name" value="NAD(P)-binding Rossmann-like Domain"/>
    <property type="match status" value="1"/>
</dbReference>
<evidence type="ECO:0000256" key="3">
    <source>
        <dbReference type="RuleBase" id="RU000363"/>
    </source>
</evidence>
<reference evidence="5" key="1">
    <citation type="journal article" date="2010" name="Genome Biol.">
        <title>Genome sequence of the necrotrophic plant pathogen Pythium ultimum reveals original pathogenicity mechanisms and effector repertoire.</title>
        <authorList>
            <person name="Levesque C.A."/>
            <person name="Brouwer H."/>
            <person name="Cano L."/>
            <person name="Hamilton J.P."/>
            <person name="Holt C."/>
            <person name="Huitema E."/>
            <person name="Raffaele S."/>
            <person name="Robideau G.P."/>
            <person name="Thines M."/>
            <person name="Win J."/>
            <person name="Zerillo M.M."/>
            <person name="Beakes G.W."/>
            <person name="Boore J.L."/>
            <person name="Busam D."/>
            <person name="Dumas B."/>
            <person name="Ferriera S."/>
            <person name="Fuerstenberg S.I."/>
            <person name="Gachon C.M."/>
            <person name="Gaulin E."/>
            <person name="Govers F."/>
            <person name="Grenville-Briggs L."/>
            <person name="Horner N."/>
            <person name="Hostetler J."/>
            <person name="Jiang R.H."/>
            <person name="Johnson J."/>
            <person name="Krajaejun T."/>
            <person name="Lin H."/>
            <person name="Meijer H.J."/>
            <person name="Moore B."/>
            <person name="Morris P."/>
            <person name="Phuntmart V."/>
            <person name="Puiu D."/>
            <person name="Shetty J."/>
            <person name="Stajich J.E."/>
            <person name="Tripathy S."/>
            <person name="Wawra S."/>
            <person name="van West P."/>
            <person name="Whitty B.R."/>
            <person name="Coutinho P.M."/>
            <person name="Henrissat B."/>
            <person name="Martin F."/>
            <person name="Thomas P.D."/>
            <person name="Tyler B.M."/>
            <person name="De Vries R.P."/>
            <person name="Kamoun S."/>
            <person name="Yandell M."/>
            <person name="Tisserat N."/>
            <person name="Buell C.R."/>
        </authorList>
    </citation>
    <scope>NUCLEOTIDE SEQUENCE</scope>
    <source>
        <strain evidence="5">DAOM:BR144</strain>
    </source>
</reference>
<dbReference type="InParanoid" id="K3W8S0"/>
<dbReference type="InterPro" id="IPR002347">
    <property type="entry name" value="SDR_fam"/>
</dbReference>
<dbReference type="PRINTS" id="PR00081">
    <property type="entry name" value="GDHRDH"/>
</dbReference>
<dbReference type="GO" id="GO:0016491">
    <property type="term" value="F:oxidoreductase activity"/>
    <property type="evidence" value="ECO:0007669"/>
    <property type="project" value="UniProtKB-KW"/>
</dbReference>
<keyword evidence="1" id="KW-0521">NADP</keyword>
<evidence type="ECO:0000256" key="2">
    <source>
        <dbReference type="ARBA" id="ARBA00023002"/>
    </source>
</evidence>
<dbReference type="PRINTS" id="PR00080">
    <property type="entry name" value="SDRFAMILY"/>
</dbReference>
<dbReference type="InterPro" id="IPR036291">
    <property type="entry name" value="NAD(P)-bd_dom_sf"/>
</dbReference>
<sequence>MALDKKTVLITGSTRGLGLKFAEKYVELGWNVIGAARDLQNAEQLRALSPYTIVQLDIADEESITKAAKHLASESIDLLINNAGIGIDGDLVTTMKSDMLKQFEVNSVGPFLVTRAFLPHLKSAVAKNGAASVVQMSSQVGSVQLSNGGMYGYRVSKAALNMVNATLASDLRHDKIGAFVVHPGLVKTDMTKGVDEITIDGLVIRPITTEESVRGLIRVIESFSLEKSGAFVDYTGESIPW</sequence>
<protein>
    <submittedName>
        <fullName evidence="4">Uncharacterized protein</fullName>
    </submittedName>
</protein>
<evidence type="ECO:0000313" key="5">
    <source>
        <dbReference type="Proteomes" id="UP000019132"/>
    </source>
</evidence>
<evidence type="ECO:0000256" key="1">
    <source>
        <dbReference type="ARBA" id="ARBA00022857"/>
    </source>
</evidence>
<dbReference type="Proteomes" id="UP000019132">
    <property type="component" value="Unassembled WGS sequence"/>
</dbReference>